<reference evidence="4 5" key="1">
    <citation type="submission" date="2018-10" db="EMBL/GenBank/DDBJ databases">
        <authorList>
            <person name="Peiro R."/>
            <person name="Begona"/>
            <person name="Cbmso G."/>
            <person name="Lopez M."/>
            <person name="Gonzalez S."/>
            <person name="Sacristan E."/>
            <person name="Castillo E."/>
        </authorList>
    </citation>
    <scope>NUCLEOTIDE SEQUENCE [LARGE SCALE GENOMIC DNA]</scope>
    <source>
        <strain evidence="4">TTHNAR1</strain>
    </source>
</reference>
<gene>
    <name evidence="3" type="ORF">TthAA11_00090</name>
    <name evidence="4" type="ORF">TTHN1_01910</name>
</gene>
<comment type="similarity">
    <text evidence="1">Belongs to the PspA/Vipp/IM30 family.</text>
</comment>
<evidence type="ECO:0000313" key="5">
    <source>
        <dbReference type="Proteomes" id="UP000279841"/>
    </source>
</evidence>
<sequence>MTLWDRLSRLVRANLNDLLRRAEDPEKIIEQALLDMKQALREAREQVAEALAEQKRLEREVESHEREAALWEEKAREALKAGREDLAREALRRKKRALDLAEGFKAQLSEHKALTERLMTQLKALEAKIDEAEARKKLLLARKKGVEAAETVRRMESRLDQHPALEAFEEMEARILAMEDRHQALEALDQADLEKEFQALSAEKEVEEDLLRLKRELGQA</sequence>
<dbReference type="RefSeq" id="WP_008633982.1">
    <property type="nucleotide sequence ID" value="NZ_AP019792.1"/>
</dbReference>
<keyword evidence="2" id="KW-0175">Coiled coil</keyword>
<protein>
    <submittedName>
        <fullName evidence="3 4">Phage shock protein A</fullName>
    </submittedName>
</protein>
<organism evidence="4 5">
    <name type="scientific">Thermus thermophilus</name>
    <dbReference type="NCBI Taxonomy" id="274"/>
    <lineage>
        <taxon>Bacteria</taxon>
        <taxon>Thermotogati</taxon>
        <taxon>Deinococcota</taxon>
        <taxon>Deinococci</taxon>
        <taxon>Thermales</taxon>
        <taxon>Thermaceae</taxon>
        <taxon>Thermus</taxon>
    </lineage>
</organism>
<feature type="coiled-coil region" evidence="2">
    <location>
        <begin position="26"/>
        <end position="81"/>
    </location>
</feature>
<evidence type="ECO:0000256" key="2">
    <source>
        <dbReference type="SAM" id="Coils"/>
    </source>
</evidence>
<name>A0A3P4AUL1_THETH</name>
<feature type="coiled-coil region" evidence="2">
    <location>
        <begin position="108"/>
        <end position="210"/>
    </location>
</feature>
<evidence type="ECO:0000313" key="4">
    <source>
        <dbReference type="EMBL" id="VCU54108.1"/>
    </source>
</evidence>
<evidence type="ECO:0000313" key="3">
    <source>
        <dbReference type="EMBL" id="BCZ85827.1"/>
    </source>
</evidence>
<evidence type="ECO:0000256" key="1">
    <source>
        <dbReference type="ARBA" id="ARBA00043985"/>
    </source>
</evidence>
<dbReference type="OMA" id="MIFRAKA"/>
<reference evidence="3" key="2">
    <citation type="submission" date="2021-07" db="EMBL/GenBank/DDBJ databases">
        <title>Complete genome sequences of four Thermus thermophilus strains isolated from Arima Hot Spring in Japan.</title>
        <authorList>
            <person name="Tomariguchi N."/>
            <person name="Ueno Y."/>
            <person name="Miyazaki K."/>
        </authorList>
    </citation>
    <scope>NUCLEOTIDE SEQUENCE</scope>
    <source>
        <strain evidence="3">AA1-1</strain>
    </source>
</reference>
<dbReference type="PANTHER" id="PTHR31088">
    <property type="entry name" value="MEMBRANE-ASSOCIATED PROTEIN VIPP1, CHLOROPLASTIC"/>
    <property type="match status" value="1"/>
</dbReference>
<dbReference type="Proteomes" id="UP000825379">
    <property type="component" value="Chromosome"/>
</dbReference>
<dbReference type="Pfam" id="PF04012">
    <property type="entry name" value="PspA_IM30"/>
    <property type="match status" value="1"/>
</dbReference>
<dbReference type="PANTHER" id="PTHR31088:SF6">
    <property type="entry name" value="PHAGE SHOCK PROTEIN A"/>
    <property type="match status" value="1"/>
</dbReference>
<dbReference type="EMBL" id="AP024926">
    <property type="protein sequence ID" value="BCZ85827.1"/>
    <property type="molecule type" value="Genomic_DNA"/>
</dbReference>
<dbReference type="InterPro" id="IPR007157">
    <property type="entry name" value="PspA_VIPP1"/>
</dbReference>
<proteinExistence type="inferred from homology"/>
<dbReference type="Proteomes" id="UP000279841">
    <property type="component" value="Chromosome"/>
</dbReference>
<dbReference type="EMBL" id="LR027517">
    <property type="protein sequence ID" value="VCU54108.1"/>
    <property type="molecule type" value="Genomic_DNA"/>
</dbReference>
<dbReference type="AlphaFoldDB" id="A0A3P4AUL1"/>
<accession>A0A3P4AUL1</accession>